<feature type="region of interest" description="Disordered" evidence="2">
    <location>
        <begin position="258"/>
        <end position="332"/>
    </location>
</feature>
<reference evidence="4" key="1">
    <citation type="journal article" date="2019" name="Sci. Rep.">
        <title>Draft genome of Tanacetum cinerariifolium, the natural source of mosquito coil.</title>
        <authorList>
            <person name="Yamashiro T."/>
            <person name="Shiraishi A."/>
            <person name="Satake H."/>
            <person name="Nakayama K."/>
        </authorList>
    </citation>
    <scope>NUCLEOTIDE SEQUENCE</scope>
</reference>
<dbReference type="InterPro" id="IPR054722">
    <property type="entry name" value="PolX-like_BBD"/>
</dbReference>
<feature type="compositionally biased region" description="Basic residues" evidence="2">
    <location>
        <begin position="323"/>
        <end position="332"/>
    </location>
</feature>
<feature type="region of interest" description="Disordered" evidence="2">
    <location>
        <begin position="644"/>
        <end position="670"/>
    </location>
</feature>
<comment type="caution">
    <text evidence="4">The sequence shown here is derived from an EMBL/GenBank/DDBJ whole genome shotgun (WGS) entry which is preliminary data.</text>
</comment>
<dbReference type="EMBL" id="BKCJ010001976">
    <property type="protein sequence ID" value="GEU45379.1"/>
    <property type="molecule type" value="Genomic_DNA"/>
</dbReference>
<accession>A0A6L2K8U7</accession>
<keyword evidence="1" id="KW-0175">Coiled coil</keyword>
<evidence type="ECO:0000259" key="3">
    <source>
        <dbReference type="Pfam" id="PF22936"/>
    </source>
</evidence>
<evidence type="ECO:0000256" key="2">
    <source>
        <dbReference type="SAM" id="MobiDB-lite"/>
    </source>
</evidence>
<evidence type="ECO:0000256" key="1">
    <source>
        <dbReference type="SAM" id="Coils"/>
    </source>
</evidence>
<feature type="domain" description="Retrovirus-related Pol polyprotein from transposon TNT 1-94-like beta-barrel" evidence="3">
    <location>
        <begin position="425"/>
        <end position="497"/>
    </location>
</feature>
<protein>
    <submittedName>
        <fullName evidence="4">Copia protein</fullName>
    </submittedName>
</protein>
<evidence type="ECO:0000313" key="4">
    <source>
        <dbReference type="EMBL" id="GEU45379.1"/>
    </source>
</evidence>
<gene>
    <name evidence="4" type="ORF">Tci_017357</name>
</gene>
<dbReference type="Pfam" id="PF22936">
    <property type="entry name" value="Pol_BBD"/>
    <property type="match status" value="1"/>
</dbReference>
<proteinExistence type="predicted"/>
<name>A0A6L2K8U7_TANCI</name>
<feature type="compositionally biased region" description="Polar residues" evidence="2">
    <location>
        <begin position="264"/>
        <end position="276"/>
    </location>
</feature>
<dbReference type="AlphaFoldDB" id="A0A6L2K8U7"/>
<organism evidence="4">
    <name type="scientific">Tanacetum cinerariifolium</name>
    <name type="common">Dalmatian daisy</name>
    <name type="synonym">Chrysanthemum cinerariifolium</name>
    <dbReference type="NCBI Taxonomy" id="118510"/>
    <lineage>
        <taxon>Eukaryota</taxon>
        <taxon>Viridiplantae</taxon>
        <taxon>Streptophyta</taxon>
        <taxon>Embryophyta</taxon>
        <taxon>Tracheophyta</taxon>
        <taxon>Spermatophyta</taxon>
        <taxon>Magnoliopsida</taxon>
        <taxon>eudicotyledons</taxon>
        <taxon>Gunneridae</taxon>
        <taxon>Pentapetalae</taxon>
        <taxon>asterids</taxon>
        <taxon>campanulids</taxon>
        <taxon>Asterales</taxon>
        <taxon>Asteraceae</taxon>
        <taxon>Asteroideae</taxon>
        <taxon>Anthemideae</taxon>
        <taxon>Anthemidinae</taxon>
        <taxon>Tanacetum</taxon>
    </lineage>
</organism>
<feature type="compositionally biased region" description="Polar residues" evidence="2">
    <location>
        <begin position="284"/>
        <end position="313"/>
    </location>
</feature>
<feature type="coiled-coil region" evidence="1">
    <location>
        <begin position="164"/>
        <end position="191"/>
    </location>
</feature>
<sequence length="702" mass="79643">MLRAQGEILQVDRQELLNATTAKEFQQVMLRPHNTAFQTEDLDTYDLTLMISRMYKRFLWLTFPSMVLTLSQRLTNDFGKRFTPQQVLLAEQAFWLCISNPTIESSLPPIRVEVPSKLPKNNLKAQLKDKDTTICKFKDTIKSLRKNNKEEIVDHDACDIETINEELENSVAKLLSENECLCKEINHVKQEQADILRGIVKQAKAIQPLDSTLDFTCKHAKRIQELLVYVRDTCPNAVKLSETKVARTPMKKIKKVTFSEPIASPSTNQETHNSNKPMLHSTRVKCSTSASGSKPSGNTKNNMISQPSSSNKINKVEDQPRSIKTRKNKKNHVMKVKCDDHVMQSMSNANPVSVSINNAYVKNSVNDVQSGCLCAICGKCMIIETHHACVHLVVTKMNESQKSKSAKKHKNQMFGNLRVVQIVLWYLDSECSKHMTGNRSQLINIVSKFLGTVRFGNGQIARIIGYGDYQLENVIILRVYYVEGLRHNLFSVGQFCDADLEVGFWKNTYFIRNLKGVDLLFGSCDTNLYTISLDDMLKSSLICLLSKASKIKNWLWNRRLSHINFACALGKSKKSSHQPKAEDTNQEKLSLLHMDLCGLMRVASINEKRTSKLLKQTKLMQIQEDHLNPIRALNVDSLKDDSVVTQNPCSETEDNKSETASSKSVKESSLDSATKDVHAIKYKMSKAKERCMTYFRSLHSHL</sequence>